<keyword evidence="3" id="KW-1185">Reference proteome</keyword>
<evidence type="ECO:0000256" key="1">
    <source>
        <dbReference type="SAM" id="Phobius"/>
    </source>
</evidence>
<reference evidence="2 3" key="1">
    <citation type="submission" date="2019-01" db="EMBL/GenBank/DDBJ databases">
        <authorList>
            <consortium name="Pathogen Informatics"/>
        </authorList>
    </citation>
    <scope>NUCLEOTIDE SEQUENCE [LARGE SCALE GENOMIC DNA]</scope>
    <source>
        <strain evidence="2 3">NCTC10118</strain>
    </source>
</reference>
<protein>
    <submittedName>
        <fullName evidence="2">Hypothetical domain protein</fullName>
    </submittedName>
</protein>
<feature type="transmembrane region" description="Helical" evidence="1">
    <location>
        <begin position="118"/>
        <end position="141"/>
    </location>
</feature>
<dbReference type="RefSeq" id="WP_129621320.1">
    <property type="nucleotide sequence ID" value="NZ_LR214972.1"/>
</dbReference>
<organism evidence="2 3">
    <name type="scientific">Mycoplasmopsis bovirhinis</name>
    <dbReference type="NCBI Taxonomy" id="29553"/>
    <lineage>
        <taxon>Bacteria</taxon>
        <taxon>Bacillati</taxon>
        <taxon>Mycoplasmatota</taxon>
        <taxon>Mycoplasmoidales</taxon>
        <taxon>Metamycoplasmataceae</taxon>
        <taxon>Mycoplasmopsis</taxon>
    </lineage>
</organism>
<evidence type="ECO:0000313" key="2">
    <source>
        <dbReference type="EMBL" id="VEU63115.1"/>
    </source>
</evidence>
<dbReference type="AlphaFoldDB" id="A0A449ADR8"/>
<keyword evidence="1" id="KW-1133">Transmembrane helix</keyword>
<accession>A0A449ADR8</accession>
<proteinExistence type="predicted"/>
<gene>
    <name evidence="2" type="ORF">NCTC10118_00300</name>
</gene>
<feature type="transmembrane region" description="Helical" evidence="1">
    <location>
        <begin position="37"/>
        <end position="58"/>
    </location>
</feature>
<dbReference type="Proteomes" id="UP000289952">
    <property type="component" value="Chromosome"/>
</dbReference>
<dbReference type="OrthoDB" id="399000at2"/>
<feature type="transmembrane region" description="Helical" evidence="1">
    <location>
        <begin position="85"/>
        <end position="106"/>
    </location>
</feature>
<sequence length="149" mass="17405">MKKQIQFKKIPFKTKLRYLLIGKYPLERRYKPKILEYLFMIFSNIVAFVMTILLLFIIKKAIDEAKPGEIYGNVTSSLNAYESRIFISVLLLTYLVNFILSIHVLYIHKKTEFNKLFALLGVLSSLTFLSPIAIVFLIIAYQKNELAFE</sequence>
<name>A0A449ADR8_9BACT</name>
<evidence type="ECO:0000313" key="3">
    <source>
        <dbReference type="Proteomes" id="UP000289952"/>
    </source>
</evidence>
<keyword evidence="1" id="KW-0812">Transmembrane</keyword>
<dbReference type="EMBL" id="LR214972">
    <property type="protein sequence ID" value="VEU63115.1"/>
    <property type="molecule type" value="Genomic_DNA"/>
</dbReference>
<keyword evidence="1" id="KW-0472">Membrane</keyword>